<comment type="similarity">
    <text evidence="2 9">Belongs to the MGMT family.</text>
</comment>
<dbReference type="GO" id="GO:0003908">
    <property type="term" value="F:methylated-DNA-[protein]-cysteine S-methyltransferase activity"/>
    <property type="evidence" value="ECO:0007669"/>
    <property type="project" value="UniProtKB-UniRule"/>
</dbReference>
<dbReference type="Gene3D" id="1.10.10.10">
    <property type="entry name" value="Winged helix-like DNA-binding domain superfamily/Winged helix DNA-binding domain"/>
    <property type="match status" value="1"/>
</dbReference>
<evidence type="ECO:0000256" key="4">
    <source>
        <dbReference type="ARBA" id="ARBA00022603"/>
    </source>
</evidence>
<feature type="active site" description="Nucleophile; methyl group acceptor" evidence="9">
    <location>
        <position position="121"/>
    </location>
</feature>
<dbReference type="HAMAP" id="MF_00772">
    <property type="entry name" value="OGT"/>
    <property type="match status" value="1"/>
</dbReference>
<comment type="function">
    <text evidence="9">Involved in the cellular defense against the biological effects of O6-methylguanine (O6-MeG) and O4-methylthymine (O4-MeT) in DNA. Repairs the methylated nucleobase in DNA by stoichiometrically transferring the methyl group to a cysteine residue in the enzyme. This is a suicide reaction: the enzyme is irreversibly inactivated.</text>
</comment>
<comment type="catalytic activity">
    <reaction evidence="8 9">
        <text>a 6-O-methyl-2'-deoxyguanosine in DNA + L-cysteinyl-[protein] = S-methyl-L-cysteinyl-[protein] + a 2'-deoxyguanosine in DNA</text>
        <dbReference type="Rhea" id="RHEA:24000"/>
        <dbReference type="Rhea" id="RHEA-COMP:10131"/>
        <dbReference type="Rhea" id="RHEA-COMP:10132"/>
        <dbReference type="Rhea" id="RHEA-COMP:11367"/>
        <dbReference type="Rhea" id="RHEA-COMP:11368"/>
        <dbReference type="ChEBI" id="CHEBI:29950"/>
        <dbReference type="ChEBI" id="CHEBI:82612"/>
        <dbReference type="ChEBI" id="CHEBI:85445"/>
        <dbReference type="ChEBI" id="CHEBI:85448"/>
        <dbReference type="EC" id="2.1.1.63"/>
    </reaction>
</comment>
<dbReference type="InterPro" id="IPR023546">
    <property type="entry name" value="MGMT"/>
</dbReference>
<comment type="caution">
    <text evidence="12">The sequence shown here is derived from an EMBL/GenBank/DDBJ whole genome shotgun (WGS) entry which is preliminary data.</text>
</comment>
<name>A0A1Y5F6F1_9BACT</name>
<dbReference type="Pfam" id="PF01035">
    <property type="entry name" value="DNA_binding_1"/>
    <property type="match status" value="1"/>
</dbReference>
<evidence type="ECO:0000313" key="13">
    <source>
        <dbReference type="Proteomes" id="UP000196531"/>
    </source>
</evidence>
<dbReference type="CDD" id="cd06445">
    <property type="entry name" value="ATase"/>
    <property type="match status" value="1"/>
</dbReference>
<proteinExistence type="inferred from homology"/>
<dbReference type="InterPro" id="IPR036388">
    <property type="entry name" value="WH-like_DNA-bd_sf"/>
</dbReference>
<dbReference type="GO" id="GO:0005737">
    <property type="term" value="C:cytoplasm"/>
    <property type="evidence" value="ECO:0007669"/>
    <property type="project" value="UniProtKB-SubCell"/>
</dbReference>
<dbReference type="InterPro" id="IPR008332">
    <property type="entry name" value="MethylG_MeTrfase_N"/>
</dbReference>
<keyword evidence="3 9" id="KW-0963">Cytoplasm</keyword>
<dbReference type="EC" id="2.1.1.63" evidence="9"/>
<evidence type="ECO:0000256" key="5">
    <source>
        <dbReference type="ARBA" id="ARBA00022679"/>
    </source>
</evidence>
<organism evidence="12 13">
    <name type="scientific">Halobacteriovorax marinus</name>
    <dbReference type="NCBI Taxonomy" id="97084"/>
    <lineage>
        <taxon>Bacteria</taxon>
        <taxon>Pseudomonadati</taxon>
        <taxon>Bdellovibrionota</taxon>
        <taxon>Bacteriovoracia</taxon>
        <taxon>Bacteriovoracales</taxon>
        <taxon>Halobacteriovoraceae</taxon>
        <taxon>Halobacteriovorax</taxon>
    </lineage>
</organism>
<evidence type="ECO:0000256" key="3">
    <source>
        <dbReference type="ARBA" id="ARBA00022490"/>
    </source>
</evidence>
<evidence type="ECO:0000313" key="12">
    <source>
        <dbReference type="EMBL" id="OUR96478.1"/>
    </source>
</evidence>
<dbReference type="GO" id="GO:0006307">
    <property type="term" value="P:DNA alkylation repair"/>
    <property type="evidence" value="ECO:0007669"/>
    <property type="project" value="UniProtKB-UniRule"/>
</dbReference>
<dbReference type="InterPro" id="IPR036631">
    <property type="entry name" value="MGMT_N_sf"/>
</dbReference>
<protein>
    <recommendedName>
        <fullName evidence="9">Methylated-DNA--protein-cysteine methyltransferase</fullName>
        <ecNumber evidence="9">2.1.1.63</ecNumber>
    </recommendedName>
    <alternativeName>
        <fullName evidence="9">6-O-methylguanine-DNA methyltransferase</fullName>
        <shortName evidence="9">MGMT</shortName>
    </alternativeName>
    <alternativeName>
        <fullName evidence="9">O-6-methylguanine-DNA-alkyltransferase</fullName>
    </alternativeName>
</protein>
<comment type="subcellular location">
    <subcellularLocation>
        <location evidence="9">Cytoplasm</location>
    </subcellularLocation>
</comment>
<dbReference type="InterPro" id="IPR001497">
    <property type="entry name" value="MethylDNA_cys_MeTrfase_AS"/>
</dbReference>
<evidence type="ECO:0000259" key="11">
    <source>
        <dbReference type="Pfam" id="PF02870"/>
    </source>
</evidence>
<dbReference type="GO" id="GO:0032259">
    <property type="term" value="P:methylation"/>
    <property type="evidence" value="ECO:0007669"/>
    <property type="project" value="UniProtKB-KW"/>
</dbReference>
<dbReference type="AlphaFoldDB" id="A0A1Y5F6F1"/>
<keyword evidence="6 9" id="KW-0227">DNA damage</keyword>
<dbReference type="Pfam" id="PF02870">
    <property type="entry name" value="Methyltransf_1N"/>
    <property type="match status" value="1"/>
</dbReference>
<evidence type="ECO:0000256" key="1">
    <source>
        <dbReference type="ARBA" id="ARBA00001286"/>
    </source>
</evidence>
<feature type="domain" description="Methylated-DNA-[protein]-cysteine S-methyltransferase DNA binding" evidence="10">
    <location>
        <begin position="70"/>
        <end position="149"/>
    </location>
</feature>
<evidence type="ECO:0000256" key="8">
    <source>
        <dbReference type="ARBA" id="ARBA00049348"/>
    </source>
</evidence>
<evidence type="ECO:0000259" key="10">
    <source>
        <dbReference type="Pfam" id="PF01035"/>
    </source>
</evidence>
<evidence type="ECO:0000256" key="6">
    <source>
        <dbReference type="ARBA" id="ARBA00022763"/>
    </source>
</evidence>
<dbReference type="PANTHER" id="PTHR10815:SF13">
    <property type="entry name" value="METHYLATED-DNA--PROTEIN-CYSTEINE METHYLTRANSFERASE"/>
    <property type="match status" value="1"/>
</dbReference>
<dbReference type="EMBL" id="MAAO01000006">
    <property type="protein sequence ID" value="OUR96478.1"/>
    <property type="molecule type" value="Genomic_DNA"/>
</dbReference>
<dbReference type="InterPro" id="IPR036217">
    <property type="entry name" value="MethylDNA_cys_MeTrfase_DNAb"/>
</dbReference>
<dbReference type="SUPFAM" id="SSF53155">
    <property type="entry name" value="Methylated DNA-protein cysteine methyltransferase domain"/>
    <property type="match status" value="1"/>
</dbReference>
<dbReference type="SUPFAM" id="SSF46767">
    <property type="entry name" value="Methylated DNA-protein cysteine methyltransferase, C-terminal domain"/>
    <property type="match status" value="1"/>
</dbReference>
<comment type="miscellaneous">
    <text evidence="9">This enzyme catalyzes only one turnover and therefore is not strictly catalytic. According to one definition, an enzyme is a biocatalyst that acts repeatedly and over many reaction cycles.</text>
</comment>
<sequence length="151" mass="16835">MEAVLKTKMGKFYIQFSTKGLSLLSFTIPRKSFVDEGHNPFARKVLKELESYFNGELEEFSIDLDLNGTPFQKKVWKRLEKIPYGKTKSYGDIAHELKLNKGARAIGGANNKNPVPIIIPCHRVIQADGKLGGYAGGVVLKKKLLKVEGLN</sequence>
<dbReference type="Gene3D" id="3.30.160.70">
    <property type="entry name" value="Methylated DNA-protein cysteine methyltransferase domain"/>
    <property type="match status" value="1"/>
</dbReference>
<gene>
    <name evidence="12" type="ORF">A9Q84_09010</name>
</gene>
<reference evidence="13" key="1">
    <citation type="journal article" date="2017" name="Proc. Natl. Acad. Sci. U.S.A.">
        <title>Simulation of Deepwater Horizon oil plume reveals substrate specialization within a complex community of hydrocarbon-degraders.</title>
        <authorList>
            <person name="Hu P."/>
            <person name="Dubinsky E.A."/>
            <person name="Probst A.J."/>
            <person name="Wang J."/>
            <person name="Sieber C.M.K."/>
            <person name="Tom L.M."/>
            <person name="Gardinali P."/>
            <person name="Banfield J.F."/>
            <person name="Atlas R.M."/>
            <person name="Andersen G.L."/>
        </authorList>
    </citation>
    <scope>NUCLEOTIDE SEQUENCE [LARGE SCALE GENOMIC DNA]</scope>
</reference>
<evidence type="ECO:0000256" key="2">
    <source>
        <dbReference type="ARBA" id="ARBA00008711"/>
    </source>
</evidence>
<dbReference type="Proteomes" id="UP000196531">
    <property type="component" value="Unassembled WGS sequence"/>
</dbReference>
<dbReference type="InterPro" id="IPR014048">
    <property type="entry name" value="MethylDNA_cys_MeTrfase_DNA-bd"/>
</dbReference>
<comment type="catalytic activity">
    <reaction evidence="1 9">
        <text>a 4-O-methyl-thymidine in DNA + L-cysteinyl-[protein] = a thymidine in DNA + S-methyl-L-cysteinyl-[protein]</text>
        <dbReference type="Rhea" id="RHEA:53428"/>
        <dbReference type="Rhea" id="RHEA-COMP:10131"/>
        <dbReference type="Rhea" id="RHEA-COMP:10132"/>
        <dbReference type="Rhea" id="RHEA-COMP:13555"/>
        <dbReference type="Rhea" id="RHEA-COMP:13556"/>
        <dbReference type="ChEBI" id="CHEBI:29950"/>
        <dbReference type="ChEBI" id="CHEBI:82612"/>
        <dbReference type="ChEBI" id="CHEBI:137386"/>
        <dbReference type="ChEBI" id="CHEBI:137387"/>
        <dbReference type="EC" id="2.1.1.63"/>
    </reaction>
</comment>
<keyword evidence="5 9" id="KW-0808">Transferase</keyword>
<dbReference type="PROSITE" id="PS00374">
    <property type="entry name" value="MGMT"/>
    <property type="match status" value="1"/>
</dbReference>
<dbReference type="NCBIfam" id="TIGR00589">
    <property type="entry name" value="ogt"/>
    <property type="match status" value="1"/>
</dbReference>
<accession>A0A1Y5F6F1</accession>
<dbReference type="PANTHER" id="PTHR10815">
    <property type="entry name" value="METHYLATED-DNA--PROTEIN-CYSTEINE METHYLTRANSFERASE"/>
    <property type="match status" value="1"/>
</dbReference>
<feature type="domain" description="Methylguanine DNA methyltransferase ribonuclease-like" evidence="11">
    <location>
        <begin position="3"/>
        <end position="66"/>
    </location>
</feature>
<dbReference type="FunFam" id="1.10.10.10:FF:000214">
    <property type="entry name" value="Methylated-DNA--protein-cysteine methyltransferase"/>
    <property type="match status" value="1"/>
</dbReference>
<evidence type="ECO:0000256" key="9">
    <source>
        <dbReference type="HAMAP-Rule" id="MF_00772"/>
    </source>
</evidence>
<keyword evidence="7 9" id="KW-0234">DNA repair</keyword>
<evidence type="ECO:0000256" key="7">
    <source>
        <dbReference type="ARBA" id="ARBA00023204"/>
    </source>
</evidence>
<keyword evidence="4 9" id="KW-0489">Methyltransferase</keyword>